<dbReference type="Proteomes" id="UP001337305">
    <property type="component" value="Unassembled WGS sequence"/>
</dbReference>
<dbReference type="EMBL" id="JAODOP010000004">
    <property type="protein sequence ID" value="MEF3835645.1"/>
    <property type="molecule type" value="Genomic_DNA"/>
</dbReference>
<keyword evidence="2" id="KW-1185">Reference proteome</keyword>
<protein>
    <recommendedName>
        <fullName evidence="3">STAS/SEC14 domain-containing protein</fullName>
    </recommendedName>
</protein>
<proteinExistence type="predicted"/>
<sequence>MKFENSTYCNTLNHYKLETSFGNFYFCEKFFIAELHTGVHFDWPKIEVLANEIIAFYGKNVKLDYISNRVNSYSIDPQNWIKIEKYNVIMRSAIVCYNHMMYMNASLEKRFSKGKIYPCLSLNEAIEWVMKLEEVNPEKSKLKFILI</sequence>
<name>A0ABU7XY41_9FLAO</name>
<comment type="caution">
    <text evidence="1">The sequence shown here is derived from an EMBL/GenBank/DDBJ whole genome shotgun (WGS) entry which is preliminary data.</text>
</comment>
<accession>A0ABU7XY41</accession>
<reference evidence="1 2" key="1">
    <citation type="submission" date="2022-09" db="EMBL/GenBank/DDBJ databases">
        <title>Genome sequencing of Flavivirga sp. MEBiC05379.</title>
        <authorList>
            <person name="Oh H.-M."/>
            <person name="Kwon K.K."/>
            <person name="Park M.J."/>
            <person name="Yang S.-H."/>
        </authorList>
    </citation>
    <scope>NUCLEOTIDE SEQUENCE [LARGE SCALE GENOMIC DNA]</scope>
    <source>
        <strain evidence="1 2">MEBiC05379</strain>
    </source>
</reference>
<evidence type="ECO:0008006" key="3">
    <source>
        <dbReference type="Google" id="ProtNLM"/>
    </source>
</evidence>
<gene>
    <name evidence="1" type="ORF">N1F79_21145</name>
</gene>
<evidence type="ECO:0000313" key="2">
    <source>
        <dbReference type="Proteomes" id="UP001337305"/>
    </source>
</evidence>
<organism evidence="1 2">
    <name type="scientific">Flavivirga spongiicola</name>
    <dbReference type="NCBI Taxonomy" id="421621"/>
    <lineage>
        <taxon>Bacteria</taxon>
        <taxon>Pseudomonadati</taxon>
        <taxon>Bacteroidota</taxon>
        <taxon>Flavobacteriia</taxon>
        <taxon>Flavobacteriales</taxon>
        <taxon>Flavobacteriaceae</taxon>
        <taxon>Flavivirga</taxon>
    </lineage>
</organism>
<evidence type="ECO:0000313" key="1">
    <source>
        <dbReference type="EMBL" id="MEF3835645.1"/>
    </source>
</evidence>
<dbReference type="RefSeq" id="WP_303307926.1">
    <property type="nucleotide sequence ID" value="NZ_JAODOP010000004.1"/>
</dbReference>